<evidence type="ECO:0000313" key="2">
    <source>
        <dbReference type="EMBL" id="KAJ3093583.1"/>
    </source>
</evidence>
<proteinExistence type="predicted"/>
<feature type="non-terminal residue" evidence="2">
    <location>
        <position position="164"/>
    </location>
</feature>
<name>A0AAD5XBA8_9FUNG</name>
<evidence type="ECO:0000313" key="3">
    <source>
        <dbReference type="Proteomes" id="UP001211907"/>
    </source>
</evidence>
<organism evidence="2 3">
    <name type="scientific">Physocladia obscura</name>
    <dbReference type="NCBI Taxonomy" id="109957"/>
    <lineage>
        <taxon>Eukaryota</taxon>
        <taxon>Fungi</taxon>
        <taxon>Fungi incertae sedis</taxon>
        <taxon>Chytridiomycota</taxon>
        <taxon>Chytridiomycota incertae sedis</taxon>
        <taxon>Chytridiomycetes</taxon>
        <taxon>Chytridiales</taxon>
        <taxon>Chytriomycetaceae</taxon>
        <taxon>Physocladia</taxon>
    </lineage>
</organism>
<evidence type="ECO:0000256" key="1">
    <source>
        <dbReference type="SAM" id="MobiDB-lite"/>
    </source>
</evidence>
<dbReference type="AlphaFoldDB" id="A0AAD5XBA8"/>
<comment type="caution">
    <text evidence="2">The sequence shown here is derived from an EMBL/GenBank/DDBJ whole genome shotgun (WGS) entry which is preliminary data.</text>
</comment>
<dbReference type="EMBL" id="JADGJH010003029">
    <property type="protein sequence ID" value="KAJ3093583.1"/>
    <property type="molecule type" value="Genomic_DNA"/>
</dbReference>
<accession>A0AAD5XBA8</accession>
<dbReference type="Proteomes" id="UP001211907">
    <property type="component" value="Unassembled WGS sequence"/>
</dbReference>
<protein>
    <submittedName>
        <fullName evidence="2">Uncharacterized protein</fullName>
    </submittedName>
</protein>
<reference evidence="2" key="1">
    <citation type="submission" date="2020-05" db="EMBL/GenBank/DDBJ databases">
        <title>Phylogenomic resolution of chytrid fungi.</title>
        <authorList>
            <person name="Stajich J.E."/>
            <person name="Amses K."/>
            <person name="Simmons R."/>
            <person name="Seto K."/>
            <person name="Myers J."/>
            <person name="Bonds A."/>
            <person name="Quandt C.A."/>
            <person name="Barry K."/>
            <person name="Liu P."/>
            <person name="Grigoriev I."/>
            <person name="Longcore J.E."/>
            <person name="James T.Y."/>
        </authorList>
    </citation>
    <scope>NUCLEOTIDE SEQUENCE</scope>
    <source>
        <strain evidence="2">JEL0513</strain>
    </source>
</reference>
<gene>
    <name evidence="2" type="ORF">HK100_006536</name>
</gene>
<feature type="region of interest" description="Disordered" evidence="1">
    <location>
        <begin position="36"/>
        <end position="57"/>
    </location>
</feature>
<feature type="compositionally biased region" description="Acidic residues" evidence="1">
    <location>
        <begin position="41"/>
        <end position="50"/>
    </location>
</feature>
<sequence length="164" mass="18570">MPFSANFVATKRLTRTYAEDILEELPAADRILLQGINSNNDGDDDNDGDENSGNNVANEFDSEAEAGIVVEIFIQCLYKTIPSDFRLDFDAYEAALSSKYLQLCLICSQDKLYHINIGNFTTLSYAERLNLYFPDNMTLYNNIMGATKRQSGWSEMLKYLSKQT</sequence>
<keyword evidence="3" id="KW-1185">Reference proteome</keyword>